<protein>
    <submittedName>
        <fullName evidence="4">DnaJ domain-containing protein</fullName>
    </submittedName>
</protein>
<dbReference type="Pfam" id="PF00226">
    <property type="entry name" value="DnaJ"/>
    <property type="match status" value="1"/>
</dbReference>
<feature type="region of interest" description="Disordered" evidence="1">
    <location>
        <begin position="79"/>
        <end position="212"/>
    </location>
</feature>
<dbReference type="RefSeq" id="WP_179259415.1">
    <property type="nucleotide sequence ID" value="NZ_CP058601.1"/>
</dbReference>
<keyword evidence="2" id="KW-0472">Membrane</keyword>
<feature type="compositionally biased region" description="Polar residues" evidence="1">
    <location>
        <begin position="136"/>
        <end position="150"/>
    </location>
</feature>
<keyword evidence="5" id="KW-1185">Reference proteome</keyword>
<dbReference type="SMART" id="SM00271">
    <property type="entry name" value="DnaJ"/>
    <property type="match status" value="1"/>
</dbReference>
<dbReference type="Gene3D" id="1.10.287.110">
    <property type="entry name" value="DnaJ domain"/>
    <property type="match status" value="1"/>
</dbReference>
<dbReference type="OrthoDB" id="11397at2157"/>
<feature type="transmembrane region" description="Helical" evidence="2">
    <location>
        <begin position="240"/>
        <end position="258"/>
    </location>
</feature>
<dbReference type="CDD" id="cd06257">
    <property type="entry name" value="DnaJ"/>
    <property type="match status" value="1"/>
</dbReference>
<evidence type="ECO:0000256" key="1">
    <source>
        <dbReference type="SAM" id="MobiDB-lite"/>
    </source>
</evidence>
<name>A0A7D5GLG7_9EURY</name>
<reference evidence="4 5" key="1">
    <citation type="submission" date="2020-07" db="EMBL/GenBank/DDBJ databases">
        <authorList>
            <person name="Cui H."/>
        </authorList>
    </citation>
    <scope>NUCLEOTIDE SEQUENCE [LARGE SCALE GENOMIC DNA]</scope>
    <source>
        <strain evidence="4 5">YPL8</strain>
    </source>
</reference>
<evidence type="ECO:0000313" key="5">
    <source>
        <dbReference type="Proteomes" id="UP000509241"/>
    </source>
</evidence>
<dbReference type="GO" id="GO:0051082">
    <property type="term" value="F:unfolded protein binding"/>
    <property type="evidence" value="ECO:0007669"/>
    <property type="project" value="TreeGrafter"/>
</dbReference>
<keyword evidence="2" id="KW-0812">Transmembrane</keyword>
<evidence type="ECO:0000256" key="2">
    <source>
        <dbReference type="SAM" id="Phobius"/>
    </source>
</evidence>
<feature type="compositionally biased region" description="Polar residues" evidence="1">
    <location>
        <begin position="86"/>
        <end position="103"/>
    </location>
</feature>
<feature type="transmembrane region" description="Helical" evidence="2">
    <location>
        <begin position="264"/>
        <end position="282"/>
    </location>
</feature>
<proteinExistence type="predicted"/>
<dbReference type="PANTHER" id="PTHR43096:SF58">
    <property type="entry name" value="CHAPERONE DNAJ-DOMAIN SUPERFAMILY PROTEIN"/>
    <property type="match status" value="1"/>
</dbReference>
<dbReference type="PANTHER" id="PTHR43096">
    <property type="entry name" value="DNAJ HOMOLOG 1, MITOCHONDRIAL-RELATED"/>
    <property type="match status" value="1"/>
</dbReference>
<accession>A0A7D5GLG7</accession>
<dbReference type="InterPro" id="IPR036869">
    <property type="entry name" value="J_dom_sf"/>
</dbReference>
<feature type="domain" description="J" evidence="3">
    <location>
        <begin position="4"/>
        <end position="68"/>
    </location>
</feature>
<feature type="compositionally biased region" description="Basic and acidic residues" evidence="1">
    <location>
        <begin position="104"/>
        <end position="119"/>
    </location>
</feature>
<feature type="transmembrane region" description="Helical" evidence="2">
    <location>
        <begin position="315"/>
        <end position="337"/>
    </location>
</feature>
<organism evidence="4 5">
    <name type="scientific">Natrinema halophilum</name>
    <dbReference type="NCBI Taxonomy" id="1699371"/>
    <lineage>
        <taxon>Archaea</taxon>
        <taxon>Methanobacteriati</taxon>
        <taxon>Methanobacteriota</taxon>
        <taxon>Stenosarchaea group</taxon>
        <taxon>Halobacteria</taxon>
        <taxon>Halobacteriales</taxon>
        <taxon>Natrialbaceae</taxon>
        <taxon>Natrinema</taxon>
    </lineage>
</organism>
<dbReference type="PRINTS" id="PR00625">
    <property type="entry name" value="JDOMAIN"/>
</dbReference>
<feature type="compositionally biased region" description="Basic residues" evidence="1">
    <location>
        <begin position="158"/>
        <end position="175"/>
    </location>
</feature>
<dbReference type="GO" id="GO:0005737">
    <property type="term" value="C:cytoplasm"/>
    <property type="evidence" value="ECO:0007669"/>
    <property type="project" value="TreeGrafter"/>
</dbReference>
<evidence type="ECO:0000259" key="3">
    <source>
        <dbReference type="PROSITE" id="PS50076"/>
    </source>
</evidence>
<feature type="transmembrane region" description="Helical" evidence="2">
    <location>
        <begin position="289"/>
        <end position="309"/>
    </location>
</feature>
<evidence type="ECO:0000313" key="4">
    <source>
        <dbReference type="EMBL" id="QLG47673.1"/>
    </source>
</evidence>
<sequence>MGETYYEVLGVDPDATRDDIESAYRERVLETHPDHSDVPDAAERFQRVTKAKSILIDGAERARYDRLGHEAYVELAQGAPFGGDSTAETAQSDRSPSTPNHSTETGRAKTTDDTDRATDSDSEAADSGRANERNRWTSTSTHRANTSTDSVADDTGRKRSHHARHRSRQRTRTERRRSTGEWPFGDTRERTRKHTSSRTTATDGHTVGPQGSDGFQYSVHGWDDEISLEWDGPPIDQSTAITVGSVALLYPVFVAASLTPLFSVPVNAIVAACTLALIGYVLTMPRIAMVVFGTWSVLFPTGMVGFSLVDLASSRGLFVLAFAWVPLGYAVALWWTLRP</sequence>
<dbReference type="GeneID" id="56031993"/>
<gene>
    <name evidence="4" type="ORF">HYG82_01840</name>
</gene>
<dbReference type="EMBL" id="CP058601">
    <property type="protein sequence ID" value="QLG47673.1"/>
    <property type="molecule type" value="Genomic_DNA"/>
</dbReference>
<dbReference type="PROSITE" id="PS50076">
    <property type="entry name" value="DNAJ_2"/>
    <property type="match status" value="1"/>
</dbReference>
<dbReference type="KEGG" id="haly:HYG82_01840"/>
<keyword evidence="2" id="KW-1133">Transmembrane helix</keyword>
<dbReference type="AlphaFoldDB" id="A0A7D5GLG7"/>
<dbReference type="GO" id="GO:0042026">
    <property type="term" value="P:protein refolding"/>
    <property type="evidence" value="ECO:0007669"/>
    <property type="project" value="TreeGrafter"/>
</dbReference>
<dbReference type="Proteomes" id="UP000509241">
    <property type="component" value="Chromosome"/>
</dbReference>
<dbReference type="SUPFAM" id="SSF46565">
    <property type="entry name" value="Chaperone J-domain"/>
    <property type="match status" value="1"/>
</dbReference>
<dbReference type="InterPro" id="IPR001623">
    <property type="entry name" value="DnaJ_domain"/>
</dbReference>